<dbReference type="PANTHER" id="PTHR30050">
    <property type="entry name" value="CHROMOSOMAL REPLICATION INITIATOR PROTEIN DNAA"/>
    <property type="match status" value="1"/>
</dbReference>
<dbReference type="EMBL" id="CP121472">
    <property type="protein sequence ID" value="WPL19053.1"/>
    <property type="molecule type" value="Genomic_DNA"/>
</dbReference>
<dbReference type="InterPro" id="IPR002611">
    <property type="entry name" value="IstB_ATP-bd"/>
</dbReference>
<evidence type="ECO:0000313" key="3">
    <source>
        <dbReference type="Proteomes" id="UP001432180"/>
    </source>
</evidence>
<dbReference type="Gene3D" id="3.40.50.300">
    <property type="entry name" value="P-loop containing nucleotide triphosphate hydrolases"/>
    <property type="match status" value="1"/>
</dbReference>
<proteinExistence type="predicted"/>
<dbReference type="Pfam" id="PF01695">
    <property type="entry name" value="IstB_IS21"/>
    <property type="match status" value="1"/>
</dbReference>
<evidence type="ECO:0000313" key="2">
    <source>
        <dbReference type="EMBL" id="WPL19053.1"/>
    </source>
</evidence>
<organism evidence="2 3">
    <name type="scientific">Thiorhodovibrio winogradskyi</name>
    <dbReference type="NCBI Taxonomy" id="77007"/>
    <lineage>
        <taxon>Bacteria</taxon>
        <taxon>Pseudomonadati</taxon>
        <taxon>Pseudomonadota</taxon>
        <taxon>Gammaproteobacteria</taxon>
        <taxon>Chromatiales</taxon>
        <taxon>Chromatiaceae</taxon>
        <taxon>Thiorhodovibrio</taxon>
    </lineage>
</organism>
<evidence type="ECO:0000259" key="1">
    <source>
        <dbReference type="Pfam" id="PF01695"/>
    </source>
</evidence>
<dbReference type="RefSeq" id="WP_328984800.1">
    <property type="nucleotide sequence ID" value="NZ_CP121472.1"/>
</dbReference>
<dbReference type="PANTHER" id="PTHR30050:SF4">
    <property type="entry name" value="ATP-BINDING PROTEIN RV3427C IN INSERTION SEQUENCE-RELATED"/>
    <property type="match status" value="1"/>
</dbReference>
<gene>
    <name evidence="2" type="ORF">Thiowin_04157</name>
</gene>
<keyword evidence="3" id="KW-1185">Reference proteome</keyword>
<name>A0ABZ0SEI6_9GAMM</name>
<protein>
    <submittedName>
        <fullName evidence="2">Transposase/IS protein</fullName>
    </submittedName>
</protein>
<dbReference type="InterPro" id="IPR027417">
    <property type="entry name" value="P-loop_NTPase"/>
</dbReference>
<accession>A0ABZ0SEI6</accession>
<sequence length="167" mass="18590">MRETLLTVLAELRLSGMRACLEEVLDAAERAGDPPTAVLLALLREEHRYRQERSLAYRLHQARMPWEWSLASFPFERQPSVDAAHVRALAGLGFLQRAENLVFIGPPGTGKTGLAIGLLREALVNGYRGRFYNAQDLIDELYASLADHSTTRLLKRLAGLPRALAQG</sequence>
<dbReference type="Proteomes" id="UP001432180">
    <property type="component" value="Chromosome"/>
</dbReference>
<dbReference type="SUPFAM" id="SSF52540">
    <property type="entry name" value="P-loop containing nucleoside triphosphate hydrolases"/>
    <property type="match status" value="1"/>
</dbReference>
<feature type="domain" description="IstB-like ATP-binding" evidence="1">
    <location>
        <begin position="8"/>
        <end position="158"/>
    </location>
</feature>
<reference evidence="2 3" key="1">
    <citation type="journal article" date="2023" name="Microorganisms">
        <title>Thiorhodovibrio frisius and Trv. litoralis spp. nov., Two Novel Members from a Clade of Fastidious Purple Sulfur Bacteria That Exhibit Unique Red-Shifted Light-Harvesting Capabilities.</title>
        <authorList>
            <person name="Methner A."/>
            <person name="Kuzyk S.B."/>
            <person name="Petersen J."/>
            <person name="Bauer S."/>
            <person name="Brinkmann H."/>
            <person name="Sichau K."/>
            <person name="Wanner G."/>
            <person name="Wolf J."/>
            <person name="Neumann-Schaal M."/>
            <person name="Henke P."/>
            <person name="Tank M."/>
            <person name="Sproer C."/>
            <person name="Bunk B."/>
            <person name="Overmann J."/>
        </authorList>
    </citation>
    <scope>NUCLEOTIDE SEQUENCE [LARGE SCALE GENOMIC DNA]</scope>
    <source>
        <strain evidence="2 3">DSM 6702</strain>
    </source>
</reference>